<evidence type="ECO:0000256" key="7">
    <source>
        <dbReference type="ARBA" id="ARBA00035045"/>
    </source>
</evidence>
<dbReference type="EMBL" id="AP014545">
    <property type="protein sequence ID" value="BBB24759.1"/>
    <property type="molecule type" value="Genomic_DNA"/>
</dbReference>
<evidence type="ECO:0000256" key="6">
    <source>
        <dbReference type="ARBA" id="ARBA00035023"/>
    </source>
</evidence>
<keyword evidence="4" id="KW-0408">Iron</keyword>
<comment type="similarity">
    <text evidence="5">Belongs to the 2-oxoadipate dioxygenase/decarboxylase family.</text>
</comment>
<reference evidence="8 9" key="1">
    <citation type="journal article" date="2008" name="Int. J. Syst. Evol. Microbiol.">
        <title>Amphritea japonica sp. nov. and Amphritea balenae sp. nov., isolated from the sediment adjacent to sperm whale carcasses off Kagoshima, Japan.</title>
        <authorList>
            <person name="Miyazaki M."/>
            <person name="Nogi Y."/>
            <person name="Fujiwara Y."/>
            <person name="Kawato M."/>
            <person name="Nagahama T."/>
            <person name="Kubokawa K."/>
            <person name="Horikoshi K."/>
        </authorList>
    </citation>
    <scope>NUCLEOTIDE SEQUENCE [LARGE SCALE GENOMIC DNA]</scope>
    <source>
        <strain evidence="8 9">ATCC BAA-1530</strain>
    </source>
</reference>
<dbReference type="SMART" id="SM01150">
    <property type="entry name" value="DUF1338"/>
    <property type="match status" value="1"/>
</dbReference>
<protein>
    <recommendedName>
        <fullName evidence="6">2-oxoadipate dioxygenase/decarboxylase</fullName>
        <ecNumber evidence="6">1.13.11.93</ecNumber>
    </recommendedName>
    <alternativeName>
        <fullName evidence="7">2-hydroxyglutarate synthase</fullName>
    </alternativeName>
</protein>
<dbReference type="PANTHER" id="PTHR31136">
    <property type="entry name" value="DUF1338 DOMAIN-CONTAINING PROTEIN"/>
    <property type="match status" value="1"/>
</dbReference>
<dbReference type="KEGG" id="ajp:AMJAP_0160"/>
<name>A0A7R6P2T0_9GAMM</name>
<dbReference type="RefSeq" id="WP_019621069.1">
    <property type="nucleotide sequence ID" value="NZ_AP014545.1"/>
</dbReference>
<sequence>MKPESLNQTLKMMWKNYLQLNPDAQNIYQLFAERNSKLINDHIALRTFDLPQIDLHRIATPFINAGYVTAGEYHFPQKKLFAQHFQHPDPTQPKLFISQLLTGQFSTSLQGIVRQLTAHIDASEPLLKEFCYSGCHWPIQYSVYRQLEQESEYAAWVYAMGFQPNHFTLLINALKSHPDLNAVNRFLIAQGYTLNDSGGQIKGGPSDLLEQSSTLANLIPIEFEEGIYNVPGCYYEFAYRYPQADGSLFHGFVAESADKIFQSTDRQRG</sequence>
<evidence type="ECO:0000256" key="4">
    <source>
        <dbReference type="ARBA" id="ARBA00023004"/>
    </source>
</evidence>
<dbReference type="InterPro" id="IPR009770">
    <property type="entry name" value="HGLS"/>
</dbReference>
<organism evidence="8 9">
    <name type="scientific">Amphritea japonica ATCC BAA-1530</name>
    <dbReference type="NCBI Taxonomy" id="1278309"/>
    <lineage>
        <taxon>Bacteria</taxon>
        <taxon>Pseudomonadati</taxon>
        <taxon>Pseudomonadota</taxon>
        <taxon>Gammaproteobacteria</taxon>
        <taxon>Oceanospirillales</taxon>
        <taxon>Oceanospirillaceae</taxon>
        <taxon>Amphritea</taxon>
    </lineage>
</organism>
<evidence type="ECO:0000256" key="5">
    <source>
        <dbReference type="ARBA" id="ARBA00035013"/>
    </source>
</evidence>
<gene>
    <name evidence="8" type="ORF">AMJAP_0160</name>
</gene>
<evidence type="ECO:0000256" key="3">
    <source>
        <dbReference type="ARBA" id="ARBA00023002"/>
    </source>
</evidence>
<dbReference type="PANTHER" id="PTHR31136:SF5">
    <property type="entry name" value="2-OXOADIPATE DIOXYGENASE_DECARBOXYLASE, CHLOROPLASTIC"/>
    <property type="match status" value="1"/>
</dbReference>
<evidence type="ECO:0000256" key="2">
    <source>
        <dbReference type="ARBA" id="ARBA00022964"/>
    </source>
</evidence>
<dbReference type="Gene3D" id="3.10.180.50">
    <property type="match status" value="1"/>
</dbReference>
<dbReference type="Proteomes" id="UP000595663">
    <property type="component" value="Chromosome"/>
</dbReference>
<keyword evidence="3" id="KW-0560">Oxidoreductase</keyword>
<comment type="cofactor">
    <cofactor evidence="1">
        <name>Fe(2+)</name>
        <dbReference type="ChEBI" id="CHEBI:29033"/>
    </cofactor>
</comment>
<evidence type="ECO:0000313" key="9">
    <source>
        <dbReference type="Proteomes" id="UP000595663"/>
    </source>
</evidence>
<accession>A0A7R6P2T0</accession>
<dbReference type="GO" id="GO:0051213">
    <property type="term" value="F:dioxygenase activity"/>
    <property type="evidence" value="ECO:0007669"/>
    <property type="project" value="UniProtKB-KW"/>
</dbReference>
<evidence type="ECO:0000313" key="8">
    <source>
        <dbReference type="EMBL" id="BBB24759.1"/>
    </source>
</evidence>
<dbReference type="OrthoDB" id="506370at2"/>
<dbReference type="EC" id="1.13.11.93" evidence="6"/>
<keyword evidence="9" id="KW-1185">Reference proteome</keyword>
<dbReference type="CDD" id="cd16350">
    <property type="entry name" value="VOC_like"/>
    <property type="match status" value="1"/>
</dbReference>
<dbReference type="Pfam" id="PF07063">
    <property type="entry name" value="HGLS"/>
    <property type="match status" value="2"/>
</dbReference>
<dbReference type="AlphaFoldDB" id="A0A7R6P2T0"/>
<proteinExistence type="inferred from homology"/>
<evidence type="ECO:0000256" key="1">
    <source>
        <dbReference type="ARBA" id="ARBA00001954"/>
    </source>
</evidence>
<keyword evidence="2" id="KW-0223">Dioxygenase</keyword>